<dbReference type="GO" id="GO:0005886">
    <property type="term" value="C:plasma membrane"/>
    <property type="evidence" value="ECO:0007669"/>
    <property type="project" value="UniProtKB-SubCell"/>
</dbReference>
<dbReference type="SUPFAM" id="SSF50156">
    <property type="entry name" value="PDZ domain-like"/>
    <property type="match status" value="1"/>
</dbReference>
<gene>
    <name evidence="7" type="primary">lgt</name>
    <name evidence="9" type="ordered locus">Psta_2025</name>
</gene>
<feature type="transmembrane region" description="Helical" evidence="7">
    <location>
        <begin position="12"/>
        <end position="36"/>
    </location>
</feature>
<dbReference type="SMART" id="SM00228">
    <property type="entry name" value="PDZ"/>
    <property type="match status" value="1"/>
</dbReference>
<dbReference type="HAMAP" id="MF_01147">
    <property type="entry name" value="Lgt"/>
    <property type="match status" value="1"/>
</dbReference>
<evidence type="ECO:0000256" key="6">
    <source>
        <dbReference type="ARBA" id="ARBA00023136"/>
    </source>
</evidence>
<dbReference type="PANTHER" id="PTHR30589">
    <property type="entry name" value="PROLIPOPROTEIN DIACYLGLYCERYL TRANSFERASE"/>
    <property type="match status" value="1"/>
</dbReference>
<dbReference type="Gene3D" id="2.30.42.10">
    <property type="match status" value="1"/>
</dbReference>
<comment type="function">
    <text evidence="7">Catalyzes the transfer of the diacylglyceryl group from phosphatidylglycerol to the sulfhydryl group of the N-terminal cysteine of a prolipoprotein, the first step in the formation of mature lipoproteins.</text>
</comment>
<dbReference type="PROSITE" id="PS50106">
    <property type="entry name" value="PDZ"/>
    <property type="match status" value="1"/>
</dbReference>
<keyword evidence="10" id="KW-1185">Reference proteome</keyword>
<feature type="transmembrane region" description="Helical" evidence="7">
    <location>
        <begin position="115"/>
        <end position="137"/>
    </location>
</feature>
<organism evidence="9 10">
    <name type="scientific">Pirellula staleyi (strain ATCC 27377 / DSM 6068 / ICPB 4128)</name>
    <name type="common">Pirella staleyi</name>
    <dbReference type="NCBI Taxonomy" id="530564"/>
    <lineage>
        <taxon>Bacteria</taxon>
        <taxon>Pseudomonadati</taxon>
        <taxon>Planctomycetota</taxon>
        <taxon>Planctomycetia</taxon>
        <taxon>Pirellulales</taxon>
        <taxon>Pirellulaceae</taxon>
        <taxon>Pirellula</taxon>
    </lineage>
</organism>
<comment type="catalytic activity">
    <reaction evidence="7">
        <text>L-cysteinyl-[prolipoprotein] + a 1,2-diacyl-sn-glycero-3-phospho-(1'-sn-glycerol) = an S-1,2-diacyl-sn-glyceryl-L-cysteinyl-[prolipoprotein] + sn-glycerol 1-phosphate + H(+)</text>
        <dbReference type="Rhea" id="RHEA:56712"/>
        <dbReference type="Rhea" id="RHEA-COMP:14679"/>
        <dbReference type="Rhea" id="RHEA-COMP:14680"/>
        <dbReference type="ChEBI" id="CHEBI:15378"/>
        <dbReference type="ChEBI" id="CHEBI:29950"/>
        <dbReference type="ChEBI" id="CHEBI:57685"/>
        <dbReference type="ChEBI" id="CHEBI:64716"/>
        <dbReference type="ChEBI" id="CHEBI:140658"/>
        <dbReference type="EC" id="2.5.1.145"/>
    </reaction>
</comment>
<evidence type="ECO:0000256" key="7">
    <source>
        <dbReference type="HAMAP-Rule" id="MF_01147"/>
    </source>
</evidence>
<dbReference type="PANTHER" id="PTHR30589:SF0">
    <property type="entry name" value="PHOSPHATIDYLGLYCEROL--PROLIPOPROTEIN DIACYLGLYCERYL TRANSFERASE"/>
    <property type="match status" value="1"/>
</dbReference>
<keyword evidence="4 7" id="KW-0812">Transmembrane</keyword>
<comment type="similarity">
    <text evidence="1 7">Belongs to the Lgt family.</text>
</comment>
<feature type="binding site" evidence="7">
    <location>
        <position position="205"/>
    </location>
    <ligand>
        <name>a 1,2-diacyl-sn-glycero-3-phospho-(1'-sn-glycerol)</name>
        <dbReference type="ChEBI" id="CHEBI:64716"/>
    </ligand>
</feature>
<dbReference type="InterPro" id="IPR036034">
    <property type="entry name" value="PDZ_sf"/>
</dbReference>
<dbReference type="GO" id="GO:0042158">
    <property type="term" value="P:lipoprotein biosynthetic process"/>
    <property type="evidence" value="ECO:0007669"/>
    <property type="project" value="UniProtKB-UniRule"/>
</dbReference>
<evidence type="ECO:0000313" key="10">
    <source>
        <dbReference type="Proteomes" id="UP000001887"/>
    </source>
</evidence>
<dbReference type="OrthoDB" id="871140at2"/>
<feature type="transmembrane region" description="Helical" evidence="7">
    <location>
        <begin position="157"/>
        <end position="179"/>
    </location>
</feature>
<dbReference type="Pfam" id="PF01790">
    <property type="entry name" value="LGT"/>
    <property type="match status" value="1"/>
</dbReference>
<feature type="transmembrane region" description="Helical" evidence="7">
    <location>
        <begin position="339"/>
        <end position="358"/>
    </location>
</feature>
<dbReference type="Pfam" id="PF00595">
    <property type="entry name" value="PDZ"/>
    <property type="match status" value="1"/>
</dbReference>
<evidence type="ECO:0000259" key="8">
    <source>
        <dbReference type="PROSITE" id="PS50106"/>
    </source>
</evidence>
<evidence type="ECO:0000256" key="1">
    <source>
        <dbReference type="ARBA" id="ARBA00007150"/>
    </source>
</evidence>
<evidence type="ECO:0000256" key="5">
    <source>
        <dbReference type="ARBA" id="ARBA00022989"/>
    </source>
</evidence>
<feature type="transmembrane region" description="Helical" evidence="7">
    <location>
        <begin position="48"/>
        <end position="66"/>
    </location>
</feature>
<feature type="transmembrane region" description="Helical" evidence="7">
    <location>
        <begin position="395"/>
        <end position="416"/>
    </location>
</feature>
<keyword evidence="3 7" id="KW-0808">Transferase</keyword>
<dbReference type="EMBL" id="CP001848">
    <property type="protein sequence ID" value="ADB16699.1"/>
    <property type="molecule type" value="Genomic_DNA"/>
</dbReference>
<evidence type="ECO:0000256" key="4">
    <source>
        <dbReference type="ARBA" id="ARBA00022692"/>
    </source>
</evidence>
<dbReference type="STRING" id="530564.Psta_2025"/>
<evidence type="ECO:0000256" key="3">
    <source>
        <dbReference type="ARBA" id="ARBA00022679"/>
    </source>
</evidence>
<protein>
    <recommendedName>
        <fullName evidence="7">Phosphatidylglycerol--prolipoprotein diacylglyceryl transferase</fullName>
        <ecNumber evidence="7">2.5.1.145</ecNumber>
    </recommendedName>
</protein>
<dbReference type="EC" id="2.5.1.145" evidence="7"/>
<comment type="subcellular location">
    <subcellularLocation>
        <location evidence="7">Cell inner membrane</location>
        <topology evidence="7">Multi-pass membrane protein</topology>
    </subcellularLocation>
</comment>
<dbReference type="eggNOG" id="COG0682">
    <property type="taxonomic scope" value="Bacteria"/>
</dbReference>
<dbReference type="HOGENOM" id="CLU_013386_1_2_0"/>
<proteinExistence type="inferred from homology"/>
<accession>D2R0V1</accession>
<evidence type="ECO:0000256" key="2">
    <source>
        <dbReference type="ARBA" id="ARBA00022475"/>
    </source>
</evidence>
<evidence type="ECO:0000313" key="9">
    <source>
        <dbReference type="EMBL" id="ADB16699.1"/>
    </source>
</evidence>
<dbReference type="InterPro" id="IPR001478">
    <property type="entry name" value="PDZ"/>
</dbReference>
<sequence length="445" mass="48497">MRSTLFVIPHEIAGLPVLGLGWALIVWSLVTLGLWGWWIRKRGFTPEFWSIVPFPLMIAAAIALLLPRLELIDAKSLPIGLPIRGYGVMLMLATVSGVGISAWRAQKLGIDPEKIYELAVWMFAAGIIGARLFYVIQYSEDFKRSTIVETLQAIANIQQGGLVVFGALLAAIPAAFFLIRRYKLPFLAVADIITPGMLVGQAVGRLGCFLHGCCFGGICDIDSVAVTFPQESPPYVRHLEMGWKSGVWLDRENLTSDSTTDRVVVAKVEKNSAAERAGLKAGQQIISIGGKSLTSLDEARAQLARVRTSYEVTTSKGDVLRWTIKALPARSAPIHPTQIYSAIDAFLLALVLWNYFPFRRHDGEVFALLLIIHPISRFVLELIRADEGGQFGTSFTISQLLGFALMAAGVALLAYLELYRRGTPVFGQSLPPAKQAAGSSSAVAT</sequence>
<feature type="transmembrane region" description="Helical" evidence="7">
    <location>
        <begin position="86"/>
        <end position="103"/>
    </location>
</feature>
<keyword evidence="6 7" id="KW-0472">Membrane</keyword>
<dbReference type="KEGG" id="psl:Psta_2025"/>
<keyword evidence="7" id="KW-0997">Cell inner membrane</keyword>
<dbReference type="Proteomes" id="UP000001887">
    <property type="component" value="Chromosome"/>
</dbReference>
<dbReference type="InterPro" id="IPR001640">
    <property type="entry name" value="Lgt"/>
</dbReference>
<dbReference type="GO" id="GO:0008961">
    <property type="term" value="F:phosphatidylglycerol-prolipoprotein diacylglyceryl transferase activity"/>
    <property type="evidence" value="ECO:0007669"/>
    <property type="project" value="UniProtKB-UniRule"/>
</dbReference>
<feature type="domain" description="PDZ" evidence="8">
    <location>
        <begin position="263"/>
        <end position="318"/>
    </location>
</feature>
<keyword evidence="9" id="KW-0449">Lipoprotein</keyword>
<dbReference type="AlphaFoldDB" id="D2R0V1"/>
<keyword evidence="2 7" id="KW-1003">Cell membrane</keyword>
<dbReference type="UniPathway" id="UPA00664"/>
<name>D2R0V1_PIRSD</name>
<dbReference type="eggNOG" id="COG3975">
    <property type="taxonomic scope" value="Bacteria"/>
</dbReference>
<reference evidence="9 10" key="1">
    <citation type="journal article" date="2009" name="Stand. Genomic Sci.">
        <title>Complete genome sequence of Pirellula staleyi type strain (ATCC 27377).</title>
        <authorList>
            <person name="Clum A."/>
            <person name="Tindall B.J."/>
            <person name="Sikorski J."/>
            <person name="Ivanova N."/>
            <person name="Mavrommatis K."/>
            <person name="Lucas S."/>
            <person name="Glavina del Rio T."/>
            <person name="Nolan M."/>
            <person name="Chen F."/>
            <person name="Tice H."/>
            <person name="Pitluck S."/>
            <person name="Cheng J.F."/>
            <person name="Chertkov O."/>
            <person name="Brettin T."/>
            <person name="Han C."/>
            <person name="Detter J.C."/>
            <person name="Kuske C."/>
            <person name="Bruce D."/>
            <person name="Goodwin L."/>
            <person name="Ovchinikova G."/>
            <person name="Pati A."/>
            <person name="Mikhailova N."/>
            <person name="Chen A."/>
            <person name="Palaniappan K."/>
            <person name="Land M."/>
            <person name="Hauser L."/>
            <person name="Chang Y.J."/>
            <person name="Jeffries C.D."/>
            <person name="Chain P."/>
            <person name="Rohde M."/>
            <person name="Goker M."/>
            <person name="Bristow J."/>
            <person name="Eisen J.A."/>
            <person name="Markowitz V."/>
            <person name="Hugenholtz P."/>
            <person name="Kyrpides N.C."/>
            <person name="Klenk H.P."/>
            <person name="Lapidus A."/>
        </authorList>
    </citation>
    <scope>NUCLEOTIDE SEQUENCE [LARGE SCALE GENOMIC DNA]</scope>
    <source>
        <strain evidence="10">ATCC 27377 / DSM 6068 / ICPB 4128</strain>
    </source>
</reference>
<comment type="pathway">
    <text evidence="7">Protein modification; lipoprotein biosynthesis (diacylglyceryl transfer).</text>
</comment>
<keyword evidence="5 7" id="KW-1133">Transmembrane helix</keyword>